<evidence type="ECO:0000313" key="2">
    <source>
        <dbReference type="Proteomes" id="UP000693970"/>
    </source>
</evidence>
<dbReference type="AlphaFoldDB" id="A0A9K3KJN6"/>
<reference evidence="1" key="1">
    <citation type="journal article" date="2021" name="Sci. Rep.">
        <title>Diploid genomic architecture of Nitzschia inconspicua, an elite biomass production diatom.</title>
        <authorList>
            <person name="Oliver A."/>
            <person name="Podell S."/>
            <person name="Pinowska A."/>
            <person name="Traller J.C."/>
            <person name="Smith S.R."/>
            <person name="McClure R."/>
            <person name="Beliaev A."/>
            <person name="Bohutskyi P."/>
            <person name="Hill E.A."/>
            <person name="Rabines A."/>
            <person name="Zheng H."/>
            <person name="Allen L.Z."/>
            <person name="Kuo A."/>
            <person name="Grigoriev I.V."/>
            <person name="Allen A.E."/>
            <person name="Hazlebeck D."/>
            <person name="Allen E.E."/>
        </authorList>
    </citation>
    <scope>NUCLEOTIDE SEQUENCE</scope>
    <source>
        <strain evidence="1">Hildebrandi</strain>
    </source>
</reference>
<keyword evidence="2" id="KW-1185">Reference proteome</keyword>
<accession>A0A9K3KJN6</accession>
<sequence>MLLRPLPKQDRKKHLFCSNFQIHRQNKATRAAVRELRQSTLVCTTVVPSPKGQSLPKRTSANKATTLEDTCKLKLAFDADSATIFLVRGIEESQHEGHLLRNAIDMATRKRFVPTAATDFQRKSLSDKRLRNDGHPKFPGEL</sequence>
<evidence type="ECO:0000313" key="1">
    <source>
        <dbReference type="EMBL" id="KAG7344491.1"/>
    </source>
</evidence>
<dbReference type="Proteomes" id="UP000693970">
    <property type="component" value="Unassembled WGS sequence"/>
</dbReference>
<reference evidence="1" key="2">
    <citation type="submission" date="2021-04" db="EMBL/GenBank/DDBJ databases">
        <authorList>
            <person name="Podell S."/>
        </authorList>
    </citation>
    <scope>NUCLEOTIDE SEQUENCE</scope>
    <source>
        <strain evidence="1">Hildebrandi</strain>
    </source>
</reference>
<gene>
    <name evidence="1" type="ORF">IV203_022499</name>
</gene>
<proteinExistence type="predicted"/>
<dbReference type="EMBL" id="JAGRRH010000023">
    <property type="protein sequence ID" value="KAG7344491.1"/>
    <property type="molecule type" value="Genomic_DNA"/>
</dbReference>
<name>A0A9K3KJN6_9STRA</name>
<organism evidence="1 2">
    <name type="scientific">Nitzschia inconspicua</name>
    <dbReference type="NCBI Taxonomy" id="303405"/>
    <lineage>
        <taxon>Eukaryota</taxon>
        <taxon>Sar</taxon>
        <taxon>Stramenopiles</taxon>
        <taxon>Ochrophyta</taxon>
        <taxon>Bacillariophyta</taxon>
        <taxon>Bacillariophyceae</taxon>
        <taxon>Bacillariophycidae</taxon>
        <taxon>Bacillariales</taxon>
        <taxon>Bacillariaceae</taxon>
        <taxon>Nitzschia</taxon>
    </lineage>
</organism>
<protein>
    <submittedName>
        <fullName evidence="1">Uncharacterized protein</fullName>
    </submittedName>
</protein>
<comment type="caution">
    <text evidence="1">The sequence shown here is derived from an EMBL/GenBank/DDBJ whole genome shotgun (WGS) entry which is preliminary data.</text>
</comment>